<dbReference type="InterPro" id="IPR054249">
    <property type="entry name" value="DUF6976"/>
</dbReference>
<protein>
    <submittedName>
        <fullName evidence="1">Uncharacterized protein</fullName>
    </submittedName>
</protein>
<dbReference type="EMBL" id="LQQO01000063">
    <property type="protein sequence ID" value="KZE08606.1"/>
    <property type="molecule type" value="Genomic_DNA"/>
</dbReference>
<accession>A0ABR5Y8N6</accession>
<reference evidence="2" key="1">
    <citation type="submission" date="2016-01" db="EMBL/GenBank/DDBJ databases">
        <title>Draft genome of Chromobacterium sp. F49.</title>
        <authorList>
            <person name="Hong K.W."/>
        </authorList>
    </citation>
    <scope>NUCLEOTIDE SEQUENCE [LARGE SCALE GENOMIC DNA]</scope>
    <source>
        <strain evidence="2">CN3</strain>
    </source>
</reference>
<organism evidence="1 2">
    <name type="scientific">Sphingomonas hankookensis</name>
    <dbReference type="NCBI Taxonomy" id="563996"/>
    <lineage>
        <taxon>Bacteria</taxon>
        <taxon>Pseudomonadati</taxon>
        <taxon>Pseudomonadota</taxon>
        <taxon>Alphaproteobacteria</taxon>
        <taxon>Sphingomonadales</taxon>
        <taxon>Sphingomonadaceae</taxon>
        <taxon>Sphingomonas</taxon>
    </lineage>
</organism>
<sequence>MTASNPFHADRSLYSVDEVAAMLAAGETLILAGEERLLAALPRGEWVGGTSPYFMTAEAGGAHAPDRIFVQRMPAFASVAWVGMLDRAALPDMAALGPDNGYTILLIPGQSEVHRDFALHGIEWPDMFRRPVVGWVTGVAGQAAATDRPKVFDGRSGRSADDRAVVLHVALPDHAFARADIVNLFAPDMDGPVLTFDTDTGFTVEHVSVDGVPTRLVDHIAANGIDTRLPLVADYNGTMVNVATAGIDEATGRVTFFAPVYGHVAYRFARPVEDYPRQFAEQLGSPGGEVVFSCNCILNYMYAGLEGERPGDMTGPVTFGEIAYVLLTQSMVYLVVEQD</sequence>
<keyword evidence="2" id="KW-1185">Reference proteome</keyword>
<comment type="caution">
    <text evidence="1">The sequence shown here is derived from an EMBL/GenBank/DDBJ whole genome shotgun (WGS) entry which is preliminary data.</text>
</comment>
<dbReference type="Proteomes" id="UP000076609">
    <property type="component" value="Unassembled WGS sequence"/>
</dbReference>
<gene>
    <name evidence="1" type="ORF">AVT10_08615</name>
</gene>
<proteinExistence type="predicted"/>
<name>A0ABR5Y8N6_9SPHN</name>
<dbReference type="RefSeq" id="WP_066694472.1">
    <property type="nucleotide sequence ID" value="NZ_CP117025.1"/>
</dbReference>
<evidence type="ECO:0000313" key="2">
    <source>
        <dbReference type="Proteomes" id="UP000076609"/>
    </source>
</evidence>
<dbReference type="Pfam" id="PF22396">
    <property type="entry name" value="DUF6976"/>
    <property type="match status" value="1"/>
</dbReference>
<evidence type="ECO:0000313" key="1">
    <source>
        <dbReference type="EMBL" id="KZE08606.1"/>
    </source>
</evidence>